<accession>A0ABU6X4B2</accession>
<keyword evidence="3" id="KW-1185">Reference proteome</keyword>
<gene>
    <name evidence="2" type="ORF">PIB30_010412</name>
</gene>
<organism evidence="2 3">
    <name type="scientific">Stylosanthes scabra</name>
    <dbReference type="NCBI Taxonomy" id="79078"/>
    <lineage>
        <taxon>Eukaryota</taxon>
        <taxon>Viridiplantae</taxon>
        <taxon>Streptophyta</taxon>
        <taxon>Embryophyta</taxon>
        <taxon>Tracheophyta</taxon>
        <taxon>Spermatophyta</taxon>
        <taxon>Magnoliopsida</taxon>
        <taxon>eudicotyledons</taxon>
        <taxon>Gunneridae</taxon>
        <taxon>Pentapetalae</taxon>
        <taxon>rosids</taxon>
        <taxon>fabids</taxon>
        <taxon>Fabales</taxon>
        <taxon>Fabaceae</taxon>
        <taxon>Papilionoideae</taxon>
        <taxon>50 kb inversion clade</taxon>
        <taxon>dalbergioids sensu lato</taxon>
        <taxon>Dalbergieae</taxon>
        <taxon>Pterocarpus clade</taxon>
        <taxon>Stylosanthes</taxon>
    </lineage>
</organism>
<evidence type="ECO:0000256" key="1">
    <source>
        <dbReference type="SAM" id="MobiDB-lite"/>
    </source>
</evidence>
<dbReference type="Proteomes" id="UP001341840">
    <property type="component" value="Unassembled WGS sequence"/>
</dbReference>
<protein>
    <submittedName>
        <fullName evidence="2">Uncharacterized protein</fullName>
    </submittedName>
</protein>
<reference evidence="2 3" key="1">
    <citation type="journal article" date="2023" name="Plants (Basel)">
        <title>Bridging the Gap: Combining Genomics and Transcriptomics Approaches to Understand Stylosanthes scabra, an Orphan Legume from the Brazilian Caatinga.</title>
        <authorList>
            <person name="Ferreira-Neto J.R.C."/>
            <person name="da Silva M.D."/>
            <person name="Binneck E."/>
            <person name="de Melo N.F."/>
            <person name="da Silva R.H."/>
            <person name="de Melo A.L.T.M."/>
            <person name="Pandolfi V."/>
            <person name="Bustamante F.O."/>
            <person name="Brasileiro-Vidal A.C."/>
            <person name="Benko-Iseppon A.M."/>
        </authorList>
    </citation>
    <scope>NUCLEOTIDE SEQUENCE [LARGE SCALE GENOMIC DNA]</scope>
    <source>
        <tissue evidence="2">Leaves</tissue>
    </source>
</reference>
<evidence type="ECO:0000313" key="2">
    <source>
        <dbReference type="EMBL" id="MED6192477.1"/>
    </source>
</evidence>
<dbReference type="EMBL" id="JASCZI010211473">
    <property type="protein sequence ID" value="MED6192477.1"/>
    <property type="molecule type" value="Genomic_DNA"/>
</dbReference>
<evidence type="ECO:0000313" key="3">
    <source>
        <dbReference type="Proteomes" id="UP001341840"/>
    </source>
</evidence>
<name>A0ABU6X4B2_9FABA</name>
<feature type="region of interest" description="Disordered" evidence="1">
    <location>
        <begin position="95"/>
        <end position="171"/>
    </location>
</feature>
<sequence length="344" mass="38329">MDAGVTSGFRKPFSAGMHSRQPDMQLFEVVQSADPDHTADFIQWWILTDRRYLVPADRFHHLHPTRSRRPARRMMVGTRTTARDWQWLNDIMTEDAPAAPPTQKNRRMPVSYGCRRGAGRPRRASRGRREGGDAAPTQQTQCGASTSQAIEEAGTSSQAYLSPTPQTQGTTILSTMSSPSQQAFLDGLHSPGFEQLISDIMREGDSGNRPDTQFDALRFIWTSTSQCSVRRIFLWLLVGLLHPHHTCRVPLGTYRLWSMRVCRLLQCHLHRLSSQASQQYQGGLAELHVVEGAAPGAICSSLMNSWQGPTDSTECVGLALPLPPTSDTGDIRTATRKGCIRQQY</sequence>
<feature type="compositionally biased region" description="Polar residues" evidence="1">
    <location>
        <begin position="136"/>
        <end position="171"/>
    </location>
</feature>
<comment type="caution">
    <text evidence="2">The sequence shown here is derived from an EMBL/GenBank/DDBJ whole genome shotgun (WGS) entry which is preliminary data.</text>
</comment>
<proteinExistence type="predicted"/>
<feature type="compositionally biased region" description="Basic residues" evidence="1">
    <location>
        <begin position="117"/>
        <end position="126"/>
    </location>
</feature>